<feature type="transmembrane region" description="Helical" evidence="1">
    <location>
        <begin position="12"/>
        <end position="33"/>
    </location>
</feature>
<keyword evidence="3" id="KW-0645">Protease</keyword>
<reference evidence="3 4" key="1">
    <citation type="submission" date="2022-01" db="EMBL/GenBank/DDBJ databases">
        <title>Collection of gut derived symbiotic bacterial strains cultured from healthy donors.</title>
        <authorList>
            <person name="Lin H."/>
            <person name="Kohout C."/>
            <person name="Waligurski E."/>
            <person name="Pamer E.G."/>
        </authorList>
    </citation>
    <scope>NUCLEOTIDE SEQUENCE [LARGE SCALE GENOMIC DNA]</scope>
    <source>
        <strain evidence="3 4">DFI.7.58</strain>
    </source>
</reference>
<dbReference type="PANTHER" id="PTHR35797">
    <property type="entry name" value="PROTEASE-RELATED"/>
    <property type="match status" value="1"/>
</dbReference>
<keyword evidence="4" id="KW-1185">Reference proteome</keyword>
<feature type="transmembrane region" description="Helical" evidence="1">
    <location>
        <begin position="87"/>
        <end position="105"/>
    </location>
</feature>
<evidence type="ECO:0000259" key="2">
    <source>
        <dbReference type="Pfam" id="PF02517"/>
    </source>
</evidence>
<keyword evidence="1" id="KW-1133">Transmembrane helix</keyword>
<dbReference type="GO" id="GO:0008237">
    <property type="term" value="F:metallopeptidase activity"/>
    <property type="evidence" value="ECO:0007669"/>
    <property type="project" value="UniProtKB-KW"/>
</dbReference>
<evidence type="ECO:0000256" key="1">
    <source>
        <dbReference type="SAM" id="Phobius"/>
    </source>
</evidence>
<keyword evidence="1" id="KW-0812">Transmembrane</keyword>
<feature type="transmembrane region" description="Helical" evidence="1">
    <location>
        <begin position="236"/>
        <end position="256"/>
    </location>
</feature>
<dbReference type="Pfam" id="PF02517">
    <property type="entry name" value="Rce1-like"/>
    <property type="match status" value="1"/>
</dbReference>
<dbReference type="Proteomes" id="UP001298681">
    <property type="component" value="Unassembled WGS sequence"/>
</dbReference>
<accession>A0ABS9MJ57</accession>
<keyword evidence="3" id="KW-0378">Hydrolase</keyword>
<keyword evidence="3" id="KW-0482">Metalloprotease</keyword>
<evidence type="ECO:0000313" key="4">
    <source>
        <dbReference type="Proteomes" id="UP001298681"/>
    </source>
</evidence>
<protein>
    <submittedName>
        <fullName evidence="3">CPBP family intramembrane metalloprotease</fullName>
    </submittedName>
</protein>
<dbReference type="InterPro" id="IPR042150">
    <property type="entry name" value="MmRce1-like"/>
</dbReference>
<dbReference type="PANTHER" id="PTHR35797:SF1">
    <property type="entry name" value="PROTEASE"/>
    <property type="match status" value="1"/>
</dbReference>
<feature type="domain" description="CAAX prenyl protease 2/Lysostaphin resistance protein A-like" evidence="2">
    <location>
        <begin position="123"/>
        <end position="226"/>
    </location>
</feature>
<name>A0ABS9MJ57_9FIRM</name>
<proteinExistence type="predicted"/>
<gene>
    <name evidence="3" type="ORF">L0P57_06000</name>
</gene>
<sequence>MSDKKVIVPFTALTFCIAYGVSSVLIVLGQFGYRVYGLVGSLQQFAMNIPFAIYILSPAIASFVVLRKNGEVASLREWIKTVFYWKTNVFVYLVVVAGVALYFGIHMAVAAGTDKMLPFYMFFLSLPGNFFIGGLEETGWMYVLQPGLDKRYGFLVSSIFVGVIWIFWHIPLFFIPGTNHCDGLIDFWMFNIQVMSLSFFRGAIYKIAGKGYVFVYVLFHTMFNAMSSLFVSRMTWAGMMVANIAMILFSIAIVTMHRKSKTKDG</sequence>
<keyword evidence="1" id="KW-0472">Membrane</keyword>
<dbReference type="RefSeq" id="WP_237966647.1">
    <property type="nucleotide sequence ID" value="NZ_JAKNHQ010000006.1"/>
</dbReference>
<comment type="caution">
    <text evidence="3">The sequence shown here is derived from an EMBL/GenBank/DDBJ whole genome shotgun (WGS) entry which is preliminary data.</text>
</comment>
<dbReference type="EMBL" id="JAKNHQ010000006">
    <property type="protein sequence ID" value="MCG4610484.1"/>
    <property type="molecule type" value="Genomic_DNA"/>
</dbReference>
<dbReference type="InterPro" id="IPR003675">
    <property type="entry name" value="Rce1/LyrA-like_dom"/>
</dbReference>
<organism evidence="3 4">
    <name type="scientific">Anaeromassilibacillus senegalensis</name>
    <dbReference type="NCBI Taxonomy" id="1673717"/>
    <lineage>
        <taxon>Bacteria</taxon>
        <taxon>Bacillati</taxon>
        <taxon>Bacillota</taxon>
        <taxon>Clostridia</taxon>
        <taxon>Eubacteriales</taxon>
        <taxon>Acutalibacteraceae</taxon>
        <taxon>Anaeromassilibacillus</taxon>
    </lineage>
</organism>
<feature type="transmembrane region" description="Helical" evidence="1">
    <location>
        <begin position="152"/>
        <end position="175"/>
    </location>
</feature>
<evidence type="ECO:0000313" key="3">
    <source>
        <dbReference type="EMBL" id="MCG4610484.1"/>
    </source>
</evidence>
<feature type="transmembrane region" description="Helical" evidence="1">
    <location>
        <begin position="45"/>
        <end position="66"/>
    </location>
</feature>